<feature type="domain" description="DEAD/DEAH-box helicase" evidence="2">
    <location>
        <begin position="316"/>
        <end position="476"/>
    </location>
</feature>
<dbReference type="SUPFAM" id="SSF52540">
    <property type="entry name" value="P-loop containing nucleoside triphosphate hydrolases"/>
    <property type="match status" value="1"/>
</dbReference>
<evidence type="ECO:0000313" key="3">
    <source>
        <dbReference type="EMBL" id="RYO87575.1"/>
    </source>
</evidence>
<accession>A0ABY0H8G6</accession>
<comment type="caution">
    <text evidence="3">The sequence shown here is derived from an EMBL/GenBank/DDBJ whole genome shotgun (WGS) entry which is preliminary data.</text>
</comment>
<keyword evidence="4" id="KW-1185">Reference proteome</keyword>
<dbReference type="Gene3D" id="3.40.50.300">
    <property type="entry name" value="P-loop containing nucleotide triphosphate hydrolases"/>
    <property type="match status" value="1"/>
</dbReference>
<gene>
    <name evidence="3" type="ORF">DL762_004221</name>
</gene>
<evidence type="ECO:0000256" key="1">
    <source>
        <dbReference type="SAM" id="MobiDB-lite"/>
    </source>
</evidence>
<proteinExistence type="predicted"/>
<name>A0ABY0H8G6_9PEZI</name>
<dbReference type="EMBL" id="QJNS01000099">
    <property type="protein sequence ID" value="RYO87575.1"/>
    <property type="molecule type" value="Genomic_DNA"/>
</dbReference>
<organism evidence="3 4">
    <name type="scientific">Monosporascus cannonballus</name>
    <dbReference type="NCBI Taxonomy" id="155416"/>
    <lineage>
        <taxon>Eukaryota</taxon>
        <taxon>Fungi</taxon>
        <taxon>Dikarya</taxon>
        <taxon>Ascomycota</taxon>
        <taxon>Pezizomycotina</taxon>
        <taxon>Sordariomycetes</taxon>
        <taxon>Xylariomycetidae</taxon>
        <taxon>Xylariales</taxon>
        <taxon>Xylariales incertae sedis</taxon>
        <taxon>Monosporascus</taxon>
    </lineage>
</organism>
<reference evidence="3 4" key="1">
    <citation type="submission" date="2018-06" db="EMBL/GenBank/DDBJ databases">
        <title>Complete Genomes of Monosporascus.</title>
        <authorList>
            <person name="Robinson A.J."/>
            <person name="Natvig D.O."/>
        </authorList>
    </citation>
    <scope>NUCLEOTIDE SEQUENCE [LARGE SCALE GENOMIC DNA]</scope>
    <source>
        <strain evidence="3 4">CBS 609.92</strain>
    </source>
</reference>
<evidence type="ECO:0000259" key="2">
    <source>
        <dbReference type="Pfam" id="PF00270"/>
    </source>
</evidence>
<dbReference type="Pfam" id="PF00270">
    <property type="entry name" value="DEAD"/>
    <property type="match status" value="1"/>
</dbReference>
<dbReference type="Proteomes" id="UP000294003">
    <property type="component" value="Unassembled WGS sequence"/>
</dbReference>
<dbReference type="InterPro" id="IPR011545">
    <property type="entry name" value="DEAD/DEAH_box_helicase_dom"/>
</dbReference>
<dbReference type="InterPro" id="IPR027417">
    <property type="entry name" value="P-loop_NTPase"/>
</dbReference>
<evidence type="ECO:0000313" key="4">
    <source>
        <dbReference type="Proteomes" id="UP000294003"/>
    </source>
</evidence>
<feature type="region of interest" description="Disordered" evidence="1">
    <location>
        <begin position="126"/>
        <end position="155"/>
    </location>
</feature>
<protein>
    <recommendedName>
        <fullName evidence="2">DEAD/DEAH-box helicase domain-containing protein</fullName>
    </recommendedName>
</protein>
<sequence>MPTTAAIVPIEYPHLPPERHQLRYLAAFGDALLALDLRLLIPSLVGLSLSDIGRFEAAIRSAPCQVRFLEQYPLPDTFIPYPSGEPSPHTISTWFEAHYACYYRVPFLTWALDYSSAPSPDWFHLSSSSRPSRRGLHRSPSPIRNPASESSSSIHSDRVSAFHSSITFASAADNNRSPLCPLRTPHECGLPPVVICPADDHPASSTGSLARSINEQADQERLTAGNLLAEETETNIAPGLDTTAATTTTPALPNLPVADVPGSSGYPRLFSGMAPSQMDIWAAHHTRRARPRHTSSGINPHLDYVPFEKPQKLEVTRGQYQAITDFVGRGKRFGYIVGPTACGKSSYALLDLLEMGKSILLVQPSNTNVASCMANFKDRIPAAIETRNLPYSNPNVAHCGFLSCIDSPAQLNVCESTDLLDFFNQYGTFPPVDIIFFDEFHLPRQEHVICRLLLTHLVYKENPFTVLFASATPPDEAAPPPRMDGLTITKIKLRDPTVEPLDDHYQLSKLPYFGNNMLLVIADSCLAAHHLQEKLSAMGQRAFLLCQHVSSERATELLITEKRNVTFIATPETEAGLDVPCSHFTNGGTALRTLFSRGVLFSSIFKLGSRQNVQRLGRAGRARHSLCWVDDSGQADDRMDACSPVDAATGYLIIFRHTGKQPDSPDCRFAVKEFGRLAKVTSKAAELVLQAPDATPVLELYKRNTEGELFREFGGHEDGFIDECAADLRLFVYPGGAFFAPFVDLKQDYDPTQGQTLKSIRSLAKAAINNLPHLRDKEVNVREALKYAERFPDMFTTPIWLAFKTLKGKSVLKTRSPEEDPIFSDPVALFGELGARAWRILGAKASITISSSSSGDRERPYQIHRTLHYGGEQFEFTSRDILEDRTISEAKVTRLLITHLKPVAQIFMLQTDPEFKSCDLAEFAYAQNRAADLFTHHSSEHKAIDMDTYKGMFTDTARRVTNPSNTVDYVQPKLLISRAGMTVSNFKNIRSTEVTSNSLITFQAAANFLLELGAKFGCLDPSHERLQIDLFILILNHAGTDDVEGLGSTTLMSNDGTAKKTITWVQFQEAAKEYFDGELGIKFTFRRCIPSFERLWWELWNMDDLEALDDVKQFGTRRSRRWQQSGEPVEPYVLVPDLFDDHLTARERKVRLLYNEIVELEKEAGATTDDITYVGRDSEHKIGKAKLRDALEDNARARAMLNGGKARSNASKEHDDWMDTLNKQAIANNARYRD</sequence>